<evidence type="ECO:0000313" key="2">
    <source>
        <dbReference type="EMBL" id="KAK0733037.1"/>
    </source>
</evidence>
<dbReference type="AlphaFoldDB" id="A0AA40BEZ8"/>
<evidence type="ECO:0000256" key="1">
    <source>
        <dbReference type="SAM" id="MobiDB-lite"/>
    </source>
</evidence>
<protein>
    <submittedName>
        <fullName evidence="2">Uncharacterized protein</fullName>
    </submittedName>
</protein>
<organism evidence="2 3">
    <name type="scientific">Lasiosphaeria miniovina</name>
    <dbReference type="NCBI Taxonomy" id="1954250"/>
    <lineage>
        <taxon>Eukaryota</taxon>
        <taxon>Fungi</taxon>
        <taxon>Dikarya</taxon>
        <taxon>Ascomycota</taxon>
        <taxon>Pezizomycotina</taxon>
        <taxon>Sordariomycetes</taxon>
        <taxon>Sordariomycetidae</taxon>
        <taxon>Sordariales</taxon>
        <taxon>Lasiosphaeriaceae</taxon>
        <taxon>Lasiosphaeria</taxon>
    </lineage>
</organism>
<dbReference type="RefSeq" id="XP_060301914.1">
    <property type="nucleotide sequence ID" value="XM_060436442.1"/>
</dbReference>
<keyword evidence="3" id="KW-1185">Reference proteome</keyword>
<dbReference type="GeneID" id="85319712"/>
<name>A0AA40BEZ8_9PEZI</name>
<sequence>MVSSRASASSSRRTKSTKSTDPTDASFKSRRSSAYDENFERELIDYNVYPEGYEYPGDRLTPKPENIGQARVEFLAPRASLSPSHFPQSAFRDLKRKNNTKSKGTIMRNVIPIITGDVDAPNEGNLPFTSLESLTEGVTFMPAPGFFGGARLGDLDKAAREDLSRMIIPTKHADVAVAPNKPLVN</sequence>
<accession>A0AA40BEZ8</accession>
<feature type="region of interest" description="Disordered" evidence="1">
    <location>
        <begin position="1"/>
        <end position="34"/>
    </location>
</feature>
<feature type="compositionally biased region" description="Low complexity" evidence="1">
    <location>
        <begin position="1"/>
        <end position="11"/>
    </location>
</feature>
<proteinExistence type="predicted"/>
<comment type="caution">
    <text evidence="2">The sequence shown here is derived from an EMBL/GenBank/DDBJ whole genome shotgun (WGS) entry which is preliminary data.</text>
</comment>
<dbReference type="Proteomes" id="UP001172101">
    <property type="component" value="Unassembled WGS sequence"/>
</dbReference>
<dbReference type="EMBL" id="JAUIRO010000001">
    <property type="protein sequence ID" value="KAK0733037.1"/>
    <property type="molecule type" value="Genomic_DNA"/>
</dbReference>
<evidence type="ECO:0000313" key="3">
    <source>
        <dbReference type="Proteomes" id="UP001172101"/>
    </source>
</evidence>
<reference evidence="2" key="1">
    <citation type="submission" date="2023-06" db="EMBL/GenBank/DDBJ databases">
        <title>Genome-scale phylogeny and comparative genomics of the fungal order Sordariales.</title>
        <authorList>
            <consortium name="Lawrence Berkeley National Laboratory"/>
            <person name="Hensen N."/>
            <person name="Bonometti L."/>
            <person name="Westerberg I."/>
            <person name="Brannstrom I.O."/>
            <person name="Guillou S."/>
            <person name="Cros-Aarteil S."/>
            <person name="Calhoun S."/>
            <person name="Haridas S."/>
            <person name="Kuo A."/>
            <person name="Mondo S."/>
            <person name="Pangilinan J."/>
            <person name="Riley R."/>
            <person name="LaButti K."/>
            <person name="Andreopoulos B."/>
            <person name="Lipzen A."/>
            <person name="Chen C."/>
            <person name="Yanf M."/>
            <person name="Daum C."/>
            <person name="Ng V."/>
            <person name="Clum A."/>
            <person name="Steindorff A."/>
            <person name="Ohm R."/>
            <person name="Martin F."/>
            <person name="Silar P."/>
            <person name="Natvig D."/>
            <person name="Lalanne C."/>
            <person name="Gautier V."/>
            <person name="Ament-velasquez S.L."/>
            <person name="Kruys A."/>
            <person name="Hutchinson M.I."/>
            <person name="Powell A.J."/>
            <person name="Barry K."/>
            <person name="Miller A.N."/>
            <person name="Grigoriev I.V."/>
            <person name="Debuchy R."/>
            <person name="Gladieux P."/>
            <person name="Thoren M.H."/>
            <person name="Johannesson H."/>
        </authorList>
    </citation>
    <scope>NUCLEOTIDE SEQUENCE</scope>
    <source>
        <strain evidence="2">SMH2392-1A</strain>
    </source>
</reference>
<gene>
    <name evidence="2" type="ORF">B0T26DRAFT_632442</name>
</gene>